<dbReference type="Pfam" id="PF00575">
    <property type="entry name" value="S1"/>
    <property type="match status" value="1"/>
</dbReference>
<feature type="compositionally biased region" description="Basic residues" evidence="1">
    <location>
        <begin position="74"/>
        <end position="86"/>
    </location>
</feature>
<feature type="region of interest" description="Disordered" evidence="1">
    <location>
        <begin position="385"/>
        <end position="492"/>
    </location>
</feature>
<sequence>MGGGEGAKERRRLKRIRETVGDTKTSGKPFSKPSNRNTKPLLKASSPNRDHKFAKKSPFGNKAKGKPVSTDKKTKSKVKKPKHLKRKLEQAAEVDEHEKEKLRLQLEEFERRKTLLSRAHNSNKRQKVVHDRPQDSSSTSIPEKANPQTVLDDKSVGKVASNEEILNQNVARATRSDPDDDSSTTTSESEDSDESSVEKHEPSHTNQHRSERNISALPPPTKKDGSSDSDSDSDDDEENDEEFTAKRQRGKRRRGRKDTSMKIEETKTGEERTATIDNGTDDAIAPSTSLRKEDFGLPTKRYCIGRKPVTDFVLGQCYPGKVVYVKPFGVFLDIGCHSDAFCHVSRLSDGFIESPETLFREGDEVPNVRVVEIDRRQKRITVSLQSEARVEDERASVEARQKRKEAREAKAGKKKGKAKEQRKTDSTSHAQTPQPQEKVEKVERQPAKDPPKPPEQTKDPSMMTPAELKRARKLARRAARRGESDDGALAPQ</sequence>
<dbReference type="EMBL" id="JAGRRH010000013">
    <property type="protein sequence ID" value="KAG7359862.1"/>
    <property type="molecule type" value="Genomic_DNA"/>
</dbReference>
<feature type="compositionally biased region" description="Polar residues" evidence="1">
    <location>
        <begin position="22"/>
        <end position="38"/>
    </location>
</feature>
<feature type="compositionally biased region" description="Acidic residues" evidence="1">
    <location>
        <begin position="227"/>
        <end position="242"/>
    </location>
</feature>
<reference evidence="3" key="1">
    <citation type="journal article" date="2021" name="Sci. Rep.">
        <title>Diploid genomic architecture of Nitzschia inconspicua, an elite biomass production diatom.</title>
        <authorList>
            <person name="Oliver A."/>
            <person name="Podell S."/>
            <person name="Pinowska A."/>
            <person name="Traller J.C."/>
            <person name="Smith S.R."/>
            <person name="McClure R."/>
            <person name="Beliaev A."/>
            <person name="Bohutskyi P."/>
            <person name="Hill E.A."/>
            <person name="Rabines A."/>
            <person name="Zheng H."/>
            <person name="Allen L.Z."/>
            <person name="Kuo A."/>
            <person name="Grigoriev I.V."/>
            <person name="Allen A.E."/>
            <person name="Hazlebeck D."/>
            <person name="Allen E.E."/>
        </authorList>
    </citation>
    <scope>NUCLEOTIDE SEQUENCE</scope>
    <source>
        <strain evidence="3">Hildebrandi</strain>
    </source>
</reference>
<dbReference type="CDD" id="cd00164">
    <property type="entry name" value="S1_like"/>
    <property type="match status" value="1"/>
</dbReference>
<dbReference type="PROSITE" id="PS50126">
    <property type="entry name" value="S1"/>
    <property type="match status" value="1"/>
</dbReference>
<dbReference type="InterPro" id="IPR003029">
    <property type="entry name" value="S1_domain"/>
</dbReference>
<dbReference type="InterPro" id="IPR050437">
    <property type="entry name" value="Ribos_protein_bS1-like"/>
</dbReference>
<keyword evidence="4" id="KW-1185">Reference proteome</keyword>
<dbReference type="PANTHER" id="PTHR10724">
    <property type="entry name" value="30S RIBOSOMAL PROTEIN S1"/>
    <property type="match status" value="1"/>
</dbReference>
<dbReference type="GO" id="GO:0006412">
    <property type="term" value="P:translation"/>
    <property type="evidence" value="ECO:0007669"/>
    <property type="project" value="TreeGrafter"/>
</dbReference>
<dbReference type="PANTHER" id="PTHR10724:SF10">
    <property type="entry name" value="S1 RNA-BINDING DOMAIN-CONTAINING PROTEIN 1"/>
    <property type="match status" value="1"/>
</dbReference>
<evidence type="ECO:0000259" key="2">
    <source>
        <dbReference type="PROSITE" id="PS50126"/>
    </source>
</evidence>
<feature type="compositionally biased region" description="Basic and acidic residues" evidence="1">
    <location>
        <begin position="87"/>
        <end position="100"/>
    </location>
</feature>
<feature type="region of interest" description="Disordered" evidence="1">
    <location>
        <begin position="115"/>
        <end position="271"/>
    </location>
</feature>
<evidence type="ECO:0000256" key="1">
    <source>
        <dbReference type="SAM" id="MobiDB-lite"/>
    </source>
</evidence>
<dbReference type="Proteomes" id="UP000693970">
    <property type="component" value="Unassembled WGS sequence"/>
</dbReference>
<name>A0A9K3PU66_9STRA</name>
<feature type="compositionally biased region" description="Basic and acidic residues" evidence="1">
    <location>
        <begin position="196"/>
        <end position="212"/>
    </location>
</feature>
<feature type="compositionally biased region" description="Acidic residues" evidence="1">
    <location>
        <begin position="178"/>
        <end position="195"/>
    </location>
</feature>
<reference evidence="3" key="2">
    <citation type="submission" date="2021-04" db="EMBL/GenBank/DDBJ databases">
        <authorList>
            <person name="Podell S."/>
        </authorList>
    </citation>
    <scope>NUCLEOTIDE SEQUENCE</scope>
    <source>
        <strain evidence="3">Hildebrandi</strain>
    </source>
</reference>
<feature type="compositionally biased region" description="Polar residues" evidence="1">
    <location>
        <begin position="135"/>
        <end position="149"/>
    </location>
</feature>
<comment type="caution">
    <text evidence="3">The sequence shown here is derived from an EMBL/GenBank/DDBJ whole genome shotgun (WGS) entry which is preliminary data.</text>
</comment>
<evidence type="ECO:0000313" key="3">
    <source>
        <dbReference type="EMBL" id="KAG7359862.1"/>
    </source>
</evidence>
<feature type="compositionally biased region" description="Basic residues" evidence="1">
    <location>
        <begin position="470"/>
        <end position="479"/>
    </location>
</feature>
<feature type="domain" description="S1 motif" evidence="2">
    <location>
        <begin position="315"/>
        <end position="385"/>
    </location>
</feature>
<evidence type="ECO:0000313" key="4">
    <source>
        <dbReference type="Proteomes" id="UP000693970"/>
    </source>
</evidence>
<dbReference type="GO" id="GO:0003729">
    <property type="term" value="F:mRNA binding"/>
    <property type="evidence" value="ECO:0007669"/>
    <property type="project" value="TreeGrafter"/>
</dbReference>
<dbReference type="OrthoDB" id="412781at2759"/>
<feature type="compositionally biased region" description="Basic and acidic residues" evidence="1">
    <location>
        <begin position="257"/>
        <end position="271"/>
    </location>
</feature>
<protein>
    <recommendedName>
        <fullName evidence="2">S1 motif domain-containing protein</fullName>
    </recommendedName>
</protein>
<feature type="compositionally biased region" description="Basic and acidic residues" evidence="1">
    <location>
        <begin position="437"/>
        <end position="458"/>
    </location>
</feature>
<feature type="region of interest" description="Disordered" evidence="1">
    <location>
        <begin position="1"/>
        <end position="100"/>
    </location>
</feature>
<accession>A0A9K3PU66</accession>
<proteinExistence type="predicted"/>
<feature type="compositionally biased region" description="Basic and acidic residues" evidence="1">
    <location>
        <begin position="388"/>
        <end position="411"/>
    </location>
</feature>
<dbReference type="AlphaFoldDB" id="A0A9K3PU66"/>
<dbReference type="SMART" id="SM00316">
    <property type="entry name" value="S1"/>
    <property type="match status" value="1"/>
</dbReference>
<feature type="compositionally biased region" description="Basic residues" evidence="1">
    <location>
        <begin position="246"/>
        <end position="256"/>
    </location>
</feature>
<organism evidence="3 4">
    <name type="scientific">Nitzschia inconspicua</name>
    <dbReference type="NCBI Taxonomy" id="303405"/>
    <lineage>
        <taxon>Eukaryota</taxon>
        <taxon>Sar</taxon>
        <taxon>Stramenopiles</taxon>
        <taxon>Ochrophyta</taxon>
        <taxon>Bacillariophyta</taxon>
        <taxon>Bacillariophyceae</taxon>
        <taxon>Bacillariophycidae</taxon>
        <taxon>Bacillariales</taxon>
        <taxon>Bacillariaceae</taxon>
        <taxon>Nitzschia</taxon>
    </lineage>
</organism>
<gene>
    <name evidence="3" type="ORF">IV203_034960</name>
</gene>
<dbReference type="GO" id="GO:0003735">
    <property type="term" value="F:structural constituent of ribosome"/>
    <property type="evidence" value="ECO:0007669"/>
    <property type="project" value="TreeGrafter"/>
</dbReference>